<dbReference type="OrthoDB" id="288590at2759"/>
<dbReference type="AlphaFoldDB" id="A0A812RIP3"/>
<sequence>MEDVALQTTVAATRFRPGHAVQAPRLITRHWMHGPGLPGAAAVAIAGTRRLVGRRFSRRRASIQGVPLLDLAQQPGQPTQATSPGPLLDAFRKIGAFQVRMPPKLAYDTRLIFSQFGDFMALPEAARHQFLCDSKELLAVHGYQPRGGQGERFNRFRSGVVFHGKNTLPLLPEPFEAEVANWRDQVWRLSERILDHLLHELRCTGTLKENLDPGAFHEGASFDMISGSHFQLKQMHSAGQDGESVRLPLHQDPSFMSLLIHASSKPPGQGLEILDDRAQEFVAVPRSGCEFATVLIGQLFHQLCGRGDMRFAKGSHRVVTRPEDMTKQRHTAVFFFQPQLDTLLRPLVPPTTGSHEAPITFRERRLRSYQRFARAAPPWQKD</sequence>
<comment type="caution">
    <text evidence="1">The sequence shown here is derived from an EMBL/GenBank/DDBJ whole genome shotgun (WGS) entry which is preliminary data.</text>
</comment>
<organism evidence="1 2">
    <name type="scientific">Symbiodinium natans</name>
    <dbReference type="NCBI Taxonomy" id="878477"/>
    <lineage>
        <taxon>Eukaryota</taxon>
        <taxon>Sar</taxon>
        <taxon>Alveolata</taxon>
        <taxon>Dinophyceae</taxon>
        <taxon>Suessiales</taxon>
        <taxon>Symbiodiniaceae</taxon>
        <taxon>Symbiodinium</taxon>
    </lineage>
</organism>
<evidence type="ECO:0008006" key="3">
    <source>
        <dbReference type="Google" id="ProtNLM"/>
    </source>
</evidence>
<reference evidence="1" key="1">
    <citation type="submission" date="2021-02" db="EMBL/GenBank/DDBJ databases">
        <authorList>
            <person name="Dougan E. K."/>
            <person name="Rhodes N."/>
            <person name="Thang M."/>
            <person name="Chan C."/>
        </authorList>
    </citation>
    <scope>NUCLEOTIDE SEQUENCE</scope>
</reference>
<keyword evidence="2" id="KW-1185">Reference proteome</keyword>
<dbReference type="EMBL" id="CAJNDS010002341">
    <property type="protein sequence ID" value="CAE7441728.1"/>
    <property type="molecule type" value="Genomic_DNA"/>
</dbReference>
<evidence type="ECO:0000313" key="1">
    <source>
        <dbReference type="EMBL" id="CAE7441728.1"/>
    </source>
</evidence>
<proteinExistence type="predicted"/>
<dbReference type="InterPro" id="IPR027443">
    <property type="entry name" value="IPNS-like_sf"/>
</dbReference>
<accession>A0A812RIP3</accession>
<protein>
    <recommendedName>
        <fullName evidence="3">Fe2OG dioxygenase domain-containing protein</fullName>
    </recommendedName>
</protein>
<dbReference type="Proteomes" id="UP000604046">
    <property type="component" value="Unassembled WGS sequence"/>
</dbReference>
<dbReference type="SUPFAM" id="SSF51197">
    <property type="entry name" value="Clavaminate synthase-like"/>
    <property type="match status" value="1"/>
</dbReference>
<evidence type="ECO:0000313" key="2">
    <source>
        <dbReference type="Proteomes" id="UP000604046"/>
    </source>
</evidence>
<dbReference type="Gene3D" id="2.60.120.330">
    <property type="entry name" value="B-lactam Antibiotic, Isopenicillin N Synthase, Chain"/>
    <property type="match status" value="1"/>
</dbReference>
<gene>
    <name evidence="1" type="ORF">SNAT2548_LOCUS24023</name>
</gene>
<name>A0A812RIP3_9DINO</name>